<evidence type="ECO:0000313" key="1">
    <source>
        <dbReference type="EMBL" id="OHY93764.1"/>
    </source>
</evidence>
<dbReference type="PROSITE" id="PS51257">
    <property type="entry name" value="PROKAR_LIPOPROTEIN"/>
    <property type="match status" value="1"/>
</dbReference>
<protein>
    <recommendedName>
        <fullName evidence="3">Lipoprotein</fullName>
    </recommendedName>
</protein>
<evidence type="ECO:0008006" key="3">
    <source>
        <dbReference type="Google" id="ProtNLM"/>
    </source>
</evidence>
<sequence>MRLLLKGILSLTTLLGCVSVPITSIYKLMTLDVLGVVPSEVKVVTKTPKYFEVTEEDLKITSSDNGGKAQEIFPLVLDVASTPSEEVLEDLRINERLYTLLLSDQDLSRLTASLNKIRTERAEVQSDKEYSLGITIVNGCVRYEQPIKSAPVSLYLQPSENIGMFKVLDDFNLASQDLSSYKNVQDWNDC</sequence>
<gene>
    <name evidence="1" type="ORF">BI375_18120</name>
</gene>
<reference evidence="1 2" key="1">
    <citation type="submission" date="2016-09" db="EMBL/GenBank/DDBJ databases">
        <title>Isolation, identification and antibiotic sensitivity analysis of bacterial pathogen from juvenile Hippocampus erectus with tail-rotted disease.</title>
        <authorList>
            <person name="Yang Q."/>
        </authorList>
    </citation>
    <scope>NUCLEOTIDE SEQUENCE [LARGE SCALE GENOMIC DNA]</scope>
    <source>
        <strain evidence="1 2">HM-10</strain>
    </source>
</reference>
<dbReference type="EMBL" id="MKFT01000008">
    <property type="protein sequence ID" value="OHY93764.1"/>
    <property type="molecule type" value="Genomic_DNA"/>
</dbReference>
<comment type="caution">
    <text evidence="1">The sequence shown here is derived from an EMBL/GenBank/DDBJ whole genome shotgun (WGS) entry which is preliminary data.</text>
</comment>
<proteinExistence type="predicted"/>
<accession>A0ABX3DAR1</accession>
<keyword evidence="2" id="KW-1185">Reference proteome</keyword>
<dbReference type="Proteomes" id="UP000180133">
    <property type="component" value="Unassembled WGS sequence"/>
</dbReference>
<organism evidence="1 2">
    <name type="scientific">Vibrio rotiferianus</name>
    <dbReference type="NCBI Taxonomy" id="190895"/>
    <lineage>
        <taxon>Bacteria</taxon>
        <taxon>Pseudomonadati</taxon>
        <taxon>Pseudomonadota</taxon>
        <taxon>Gammaproteobacteria</taxon>
        <taxon>Vibrionales</taxon>
        <taxon>Vibrionaceae</taxon>
        <taxon>Vibrio</taxon>
    </lineage>
</organism>
<dbReference type="RefSeq" id="WP_071236059.1">
    <property type="nucleotide sequence ID" value="NZ_KV861326.1"/>
</dbReference>
<name>A0ABX3DAR1_9VIBR</name>
<evidence type="ECO:0000313" key="2">
    <source>
        <dbReference type="Proteomes" id="UP000180133"/>
    </source>
</evidence>